<gene>
    <name evidence="2" type="ORF">EYF80_054911</name>
</gene>
<feature type="signal peptide" evidence="1">
    <location>
        <begin position="1"/>
        <end position="25"/>
    </location>
</feature>
<dbReference type="AlphaFoldDB" id="A0A4Z2F1K5"/>
<evidence type="ECO:0000313" key="2">
    <source>
        <dbReference type="EMBL" id="TNN34918.1"/>
    </source>
</evidence>
<name>A0A4Z2F1K5_9TELE</name>
<protein>
    <submittedName>
        <fullName evidence="2">Uncharacterized protein</fullName>
    </submittedName>
</protein>
<organism evidence="2 3">
    <name type="scientific">Liparis tanakae</name>
    <name type="common">Tanaka's snailfish</name>
    <dbReference type="NCBI Taxonomy" id="230148"/>
    <lineage>
        <taxon>Eukaryota</taxon>
        <taxon>Metazoa</taxon>
        <taxon>Chordata</taxon>
        <taxon>Craniata</taxon>
        <taxon>Vertebrata</taxon>
        <taxon>Euteleostomi</taxon>
        <taxon>Actinopterygii</taxon>
        <taxon>Neopterygii</taxon>
        <taxon>Teleostei</taxon>
        <taxon>Neoteleostei</taxon>
        <taxon>Acanthomorphata</taxon>
        <taxon>Eupercaria</taxon>
        <taxon>Perciformes</taxon>
        <taxon>Cottioidei</taxon>
        <taxon>Cottales</taxon>
        <taxon>Liparidae</taxon>
        <taxon>Liparis</taxon>
    </lineage>
</organism>
<accession>A0A4Z2F1K5</accession>
<evidence type="ECO:0000313" key="3">
    <source>
        <dbReference type="Proteomes" id="UP000314294"/>
    </source>
</evidence>
<feature type="chain" id="PRO_5021318227" evidence="1">
    <location>
        <begin position="26"/>
        <end position="71"/>
    </location>
</feature>
<comment type="caution">
    <text evidence="2">The sequence shown here is derived from an EMBL/GenBank/DDBJ whole genome shotgun (WGS) entry which is preliminary data.</text>
</comment>
<evidence type="ECO:0000256" key="1">
    <source>
        <dbReference type="SAM" id="SignalP"/>
    </source>
</evidence>
<dbReference type="Proteomes" id="UP000314294">
    <property type="component" value="Unassembled WGS sequence"/>
</dbReference>
<proteinExistence type="predicted"/>
<sequence>MGSWGEPGALVVLVTWFLWTSSVTGATAWRRRRAEERSQGNYSQQPDILALDKEGNCYPMFVHSWEILAAS</sequence>
<dbReference type="EMBL" id="SRLO01001865">
    <property type="protein sequence ID" value="TNN34918.1"/>
    <property type="molecule type" value="Genomic_DNA"/>
</dbReference>
<reference evidence="2 3" key="1">
    <citation type="submission" date="2019-03" db="EMBL/GenBank/DDBJ databases">
        <title>First draft genome of Liparis tanakae, snailfish: a comprehensive survey of snailfish specific genes.</title>
        <authorList>
            <person name="Kim W."/>
            <person name="Song I."/>
            <person name="Jeong J.-H."/>
            <person name="Kim D."/>
            <person name="Kim S."/>
            <person name="Ryu S."/>
            <person name="Song J.Y."/>
            <person name="Lee S.K."/>
        </authorList>
    </citation>
    <scope>NUCLEOTIDE SEQUENCE [LARGE SCALE GENOMIC DNA]</scope>
    <source>
        <tissue evidence="2">Muscle</tissue>
    </source>
</reference>
<keyword evidence="1" id="KW-0732">Signal</keyword>
<keyword evidence="3" id="KW-1185">Reference proteome</keyword>